<keyword evidence="3" id="KW-1185">Reference proteome</keyword>
<dbReference type="EMBL" id="JAEPRD010000020">
    <property type="protein sequence ID" value="KAG2208316.1"/>
    <property type="molecule type" value="Genomic_DNA"/>
</dbReference>
<reference evidence="2" key="1">
    <citation type="submission" date="2020-12" db="EMBL/GenBank/DDBJ databases">
        <title>Metabolic potential, ecology and presence of endohyphal bacteria is reflected in genomic diversity of Mucoromycotina.</title>
        <authorList>
            <person name="Muszewska A."/>
            <person name="Okrasinska A."/>
            <person name="Steczkiewicz K."/>
            <person name="Drgas O."/>
            <person name="Orlowska M."/>
            <person name="Perlinska-Lenart U."/>
            <person name="Aleksandrzak-Piekarczyk T."/>
            <person name="Szatraj K."/>
            <person name="Zielenkiewicz U."/>
            <person name="Pilsyk S."/>
            <person name="Malc E."/>
            <person name="Mieczkowski P."/>
            <person name="Kruszewska J.S."/>
            <person name="Biernat P."/>
            <person name="Pawlowska J."/>
        </authorList>
    </citation>
    <scope>NUCLEOTIDE SEQUENCE</scope>
    <source>
        <strain evidence="2">WA0000017839</strain>
    </source>
</reference>
<dbReference type="AlphaFoldDB" id="A0A8H7RBV4"/>
<dbReference type="Proteomes" id="UP000603453">
    <property type="component" value="Unassembled WGS sequence"/>
</dbReference>
<comment type="caution">
    <text evidence="2">The sequence shown here is derived from an EMBL/GenBank/DDBJ whole genome shotgun (WGS) entry which is preliminary data.</text>
</comment>
<evidence type="ECO:0000313" key="3">
    <source>
        <dbReference type="Proteomes" id="UP000603453"/>
    </source>
</evidence>
<protein>
    <submittedName>
        <fullName evidence="2">Uncharacterized protein</fullName>
    </submittedName>
</protein>
<keyword evidence="1" id="KW-0732">Signal</keyword>
<gene>
    <name evidence="2" type="ORF">INT47_006172</name>
</gene>
<proteinExistence type="predicted"/>
<name>A0A8H7RBV4_9FUNG</name>
<sequence>MKLLALTTLFTMMTVVMTASSVTPLSNRLAAKKIKVNTIGCKCIMSKPSAQNTDSTLCMCFNRKDGTLNDTTVCRAYTDGVFSFCSDVTDGTELWQECVEHYCPCNGDIVEPPRNKIYF</sequence>
<organism evidence="2 3">
    <name type="scientific">Mucor saturninus</name>
    <dbReference type="NCBI Taxonomy" id="64648"/>
    <lineage>
        <taxon>Eukaryota</taxon>
        <taxon>Fungi</taxon>
        <taxon>Fungi incertae sedis</taxon>
        <taxon>Mucoromycota</taxon>
        <taxon>Mucoromycotina</taxon>
        <taxon>Mucoromycetes</taxon>
        <taxon>Mucorales</taxon>
        <taxon>Mucorineae</taxon>
        <taxon>Mucoraceae</taxon>
        <taxon>Mucor</taxon>
    </lineage>
</organism>
<evidence type="ECO:0000256" key="1">
    <source>
        <dbReference type="SAM" id="SignalP"/>
    </source>
</evidence>
<feature type="signal peptide" evidence="1">
    <location>
        <begin position="1"/>
        <end position="18"/>
    </location>
</feature>
<accession>A0A8H7RBV4</accession>
<dbReference type="OrthoDB" id="2212706at2759"/>
<evidence type="ECO:0000313" key="2">
    <source>
        <dbReference type="EMBL" id="KAG2208316.1"/>
    </source>
</evidence>
<feature type="chain" id="PRO_5034593185" evidence="1">
    <location>
        <begin position="19"/>
        <end position="119"/>
    </location>
</feature>